<dbReference type="SMART" id="SM00134">
    <property type="entry name" value="LU"/>
    <property type="match status" value="1"/>
</dbReference>
<evidence type="ECO:0000256" key="11">
    <source>
        <dbReference type="ARBA" id="ARBA00031590"/>
    </source>
</evidence>
<comment type="subunit">
    <text evidence="2">Interacts with T-cell surface antigen CD2.</text>
</comment>
<evidence type="ECO:0000256" key="13">
    <source>
        <dbReference type="SAM" id="SignalP"/>
    </source>
</evidence>
<evidence type="ECO:0000256" key="1">
    <source>
        <dbReference type="ARBA" id="ARBA00004609"/>
    </source>
</evidence>
<dbReference type="CDD" id="cd23554">
    <property type="entry name" value="TFP_LU_ECD_CD59"/>
    <property type="match status" value="1"/>
</dbReference>
<evidence type="ECO:0000259" key="14">
    <source>
        <dbReference type="SMART" id="SM00134"/>
    </source>
</evidence>
<evidence type="ECO:0000256" key="12">
    <source>
        <dbReference type="ARBA" id="ARBA00031867"/>
    </source>
</evidence>
<dbReference type="Gene3D" id="2.10.60.10">
    <property type="entry name" value="CD59"/>
    <property type="match status" value="1"/>
</dbReference>
<evidence type="ECO:0000256" key="5">
    <source>
        <dbReference type="ARBA" id="ARBA00022729"/>
    </source>
</evidence>
<dbReference type="GO" id="GO:1903660">
    <property type="term" value="P:negative regulation of complement-dependent cytotoxicity"/>
    <property type="evidence" value="ECO:0007669"/>
    <property type="project" value="Ensembl"/>
</dbReference>
<dbReference type="RefSeq" id="XP_010331578.1">
    <property type="nucleotide sequence ID" value="XM_010333276.1"/>
</dbReference>
<keyword evidence="8" id="KW-0325">Glycoprotein</keyword>
<feature type="signal peptide" evidence="13">
    <location>
        <begin position="1"/>
        <end position="25"/>
    </location>
</feature>
<evidence type="ECO:0000256" key="6">
    <source>
        <dbReference type="ARBA" id="ARBA00023136"/>
    </source>
</evidence>
<dbReference type="Pfam" id="PF25152">
    <property type="entry name" value="CD59"/>
    <property type="match status" value="1"/>
</dbReference>
<proteinExistence type="predicted"/>
<dbReference type="Proteomes" id="UP000233220">
    <property type="component" value="Unplaced"/>
</dbReference>
<sequence length="131" mass="14355">MGIQGGSVLFGLLLVLAVFCHSGNSLQCYSCPLPTMESMECTASTNCTSNLDSCLIAKAGSGVYYRCWKFDDCSFKRISNQLSETQLKYHCCKKNLCNVKEVLENGGTTLSKKTILLLVTPFLAAAWSRHP</sequence>
<dbReference type="GO" id="GO:0001848">
    <property type="term" value="F:complement binding"/>
    <property type="evidence" value="ECO:0007669"/>
    <property type="project" value="TreeGrafter"/>
</dbReference>
<dbReference type="InterPro" id="IPR056949">
    <property type="entry name" value="CD59"/>
</dbReference>
<evidence type="ECO:0000256" key="8">
    <source>
        <dbReference type="ARBA" id="ARBA00023180"/>
    </source>
</evidence>
<feature type="chain" id="PRO_5014328951" description="CD59 glycoprotein" evidence="13">
    <location>
        <begin position="26"/>
        <end position="131"/>
    </location>
</feature>
<dbReference type="InterPro" id="IPR045860">
    <property type="entry name" value="Snake_toxin-like_sf"/>
</dbReference>
<feature type="domain" description="UPAR/Ly6" evidence="14">
    <location>
        <begin position="26"/>
        <end position="111"/>
    </location>
</feature>
<reference evidence="15" key="2">
    <citation type="submission" date="2025-09" db="UniProtKB">
        <authorList>
            <consortium name="Ensembl"/>
        </authorList>
    </citation>
    <scope>IDENTIFICATION</scope>
</reference>
<dbReference type="KEGG" id="sbq:101029073"/>
<name>A0A2K6SV26_SAIBB</name>
<evidence type="ECO:0000256" key="4">
    <source>
        <dbReference type="ARBA" id="ARBA00022622"/>
    </source>
</evidence>
<protein>
    <recommendedName>
        <fullName evidence="3">CD59 glycoprotein</fullName>
    </recommendedName>
    <alternativeName>
        <fullName evidence="11">MAC-inhibitory protein</fullName>
    </alternativeName>
    <alternativeName>
        <fullName evidence="12">Membrane attack complex inhibition factor</fullName>
    </alternativeName>
    <alternativeName>
        <fullName evidence="10">Protectin</fullName>
    </alternativeName>
</protein>
<dbReference type="OrthoDB" id="10011411at2759"/>
<keyword evidence="4" id="KW-0336">GPI-anchor</keyword>
<dbReference type="GeneTree" id="ENSGT00390000016309"/>
<evidence type="ECO:0000313" key="15">
    <source>
        <dbReference type="Ensembl" id="ENSSBOP00000011227.1"/>
    </source>
</evidence>
<comment type="subcellular location">
    <subcellularLocation>
        <location evidence="1">Cell membrane</location>
        <topology evidence="1">Lipid-anchor</topology>
        <topology evidence="1">GPI-anchor</topology>
    </subcellularLocation>
</comment>
<dbReference type="InterPro" id="IPR016054">
    <property type="entry name" value="LY6_UPA_recep-like"/>
</dbReference>
<dbReference type="Ensembl" id="ENSSBOT00000028007.1">
    <property type="protein sequence ID" value="ENSSBOP00000011227.1"/>
    <property type="gene ID" value="ENSSBOG00000022436.1"/>
</dbReference>
<dbReference type="PANTHER" id="PTHR10036">
    <property type="entry name" value="CD59 GLYCOPROTEIN"/>
    <property type="match status" value="1"/>
</dbReference>
<dbReference type="AlphaFoldDB" id="A0A2K6SV26"/>
<dbReference type="PANTHER" id="PTHR10036:SF24">
    <property type="entry name" value="CD59 GLYCOPROTEIN"/>
    <property type="match status" value="1"/>
</dbReference>
<keyword evidence="9" id="KW-0449">Lipoprotein</keyword>
<evidence type="ECO:0000256" key="7">
    <source>
        <dbReference type="ARBA" id="ARBA00023157"/>
    </source>
</evidence>
<evidence type="ECO:0000256" key="10">
    <source>
        <dbReference type="ARBA" id="ARBA00029920"/>
    </source>
</evidence>
<evidence type="ECO:0000256" key="3">
    <source>
        <dbReference type="ARBA" id="ARBA00015038"/>
    </source>
</evidence>
<evidence type="ECO:0000256" key="9">
    <source>
        <dbReference type="ARBA" id="ARBA00023288"/>
    </source>
</evidence>
<organism evidence="15 16">
    <name type="scientific">Saimiri boliviensis boliviensis</name>
    <name type="common">Bolivian squirrel monkey</name>
    <dbReference type="NCBI Taxonomy" id="39432"/>
    <lineage>
        <taxon>Eukaryota</taxon>
        <taxon>Metazoa</taxon>
        <taxon>Chordata</taxon>
        <taxon>Craniata</taxon>
        <taxon>Vertebrata</taxon>
        <taxon>Euteleostomi</taxon>
        <taxon>Mammalia</taxon>
        <taxon>Eutheria</taxon>
        <taxon>Euarchontoglires</taxon>
        <taxon>Primates</taxon>
        <taxon>Haplorrhini</taxon>
        <taxon>Platyrrhini</taxon>
        <taxon>Cebidae</taxon>
        <taxon>Saimiriinae</taxon>
        <taxon>Saimiri</taxon>
    </lineage>
</organism>
<dbReference type="GeneID" id="101029073"/>
<evidence type="ECO:0000256" key="2">
    <source>
        <dbReference type="ARBA" id="ARBA00011481"/>
    </source>
</evidence>
<gene>
    <name evidence="15" type="primary">CD59</name>
</gene>
<dbReference type="GO" id="GO:0009897">
    <property type="term" value="C:external side of plasma membrane"/>
    <property type="evidence" value="ECO:0007669"/>
    <property type="project" value="Ensembl"/>
</dbReference>
<dbReference type="GO" id="GO:0140311">
    <property type="term" value="F:protein sequestering activity"/>
    <property type="evidence" value="ECO:0007669"/>
    <property type="project" value="Ensembl"/>
</dbReference>
<keyword evidence="16" id="KW-1185">Reference proteome</keyword>
<dbReference type="GO" id="GO:0001971">
    <property type="term" value="P:negative regulation of activation of membrane attack complex"/>
    <property type="evidence" value="ECO:0007669"/>
    <property type="project" value="Ensembl"/>
</dbReference>
<reference evidence="15" key="1">
    <citation type="submission" date="2025-08" db="UniProtKB">
        <authorList>
            <consortium name="Ensembl"/>
        </authorList>
    </citation>
    <scope>IDENTIFICATION</scope>
</reference>
<dbReference type="GO" id="GO:0006956">
    <property type="term" value="P:complement activation"/>
    <property type="evidence" value="ECO:0007669"/>
    <property type="project" value="Ensembl"/>
</dbReference>
<evidence type="ECO:0000313" key="16">
    <source>
        <dbReference type="Proteomes" id="UP000233220"/>
    </source>
</evidence>
<accession>A0A2K6SV26</accession>
<dbReference type="CTD" id="966"/>
<keyword evidence="7" id="KW-1015">Disulfide bond</keyword>
<dbReference type="SMR" id="A0A2K6SV26"/>
<dbReference type="SUPFAM" id="SSF57302">
    <property type="entry name" value="Snake toxin-like"/>
    <property type="match status" value="1"/>
</dbReference>
<keyword evidence="6" id="KW-0472">Membrane</keyword>
<dbReference type="OMA" id="CEYSRLA"/>
<dbReference type="STRING" id="39432.ENSSBOP00000011227"/>
<keyword evidence="5 13" id="KW-0732">Signal</keyword>